<dbReference type="Gene3D" id="3.80.30.30">
    <property type="match status" value="1"/>
</dbReference>
<protein>
    <submittedName>
        <fullName evidence="5">PA0069 family radical SAM protein</fullName>
    </submittedName>
</protein>
<dbReference type="SFLD" id="SFLDG01084">
    <property type="entry name" value="Uncharacterised_Radical_SAM_Su"/>
    <property type="match status" value="1"/>
</dbReference>
<dbReference type="SMART" id="SM00729">
    <property type="entry name" value="Elp3"/>
    <property type="match status" value="1"/>
</dbReference>
<dbReference type="SFLD" id="SFLDS00029">
    <property type="entry name" value="Radical_SAM"/>
    <property type="match status" value="1"/>
</dbReference>
<dbReference type="GO" id="GO:0051536">
    <property type="term" value="F:iron-sulfur cluster binding"/>
    <property type="evidence" value="ECO:0007669"/>
    <property type="project" value="UniProtKB-KW"/>
</dbReference>
<gene>
    <name evidence="5" type="ORF">E8A74_25000</name>
</gene>
<keyword evidence="2" id="KW-0408">Iron</keyword>
<dbReference type="PANTHER" id="PTHR43432">
    <property type="entry name" value="SLR0285 PROTEIN"/>
    <property type="match status" value="1"/>
</dbReference>
<evidence type="ECO:0000256" key="3">
    <source>
        <dbReference type="ARBA" id="ARBA00023014"/>
    </source>
</evidence>
<dbReference type="InterPro" id="IPR007197">
    <property type="entry name" value="rSAM"/>
</dbReference>
<evidence type="ECO:0000256" key="1">
    <source>
        <dbReference type="ARBA" id="ARBA00022723"/>
    </source>
</evidence>
<dbReference type="NCBIfam" id="NF033668">
    <property type="entry name" value="rSAM_PA0069"/>
    <property type="match status" value="1"/>
</dbReference>
<accession>A0A4U1J8H2</accession>
<evidence type="ECO:0000313" key="6">
    <source>
        <dbReference type="Proteomes" id="UP000309215"/>
    </source>
</evidence>
<dbReference type="RefSeq" id="WP_136931579.1">
    <property type="nucleotide sequence ID" value="NZ_SSMQ01000027.1"/>
</dbReference>
<organism evidence="5 6">
    <name type="scientific">Polyangium fumosum</name>
    <dbReference type="NCBI Taxonomy" id="889272"/>
    <lineage>
        <taxon>Bacteria</taxon>
        <taxon>Pseudomonadati</taxon>
        <taxon>Myxococcota</taxon>
        <taxon>Polyangia</taxon>
        <taxon>Polyangiales</taxon>
        <taxon>Polyangiaceae</taxon>
        <taxon>Polyangium</taxon>
    </lineage>
</organism>
<sequence>MVRPVQNPPNPWAKTEVEWLDEPPNATLQVFEEQARSILSENESPDLPFRFSLNPYRGCIHACAYCYARPSHQYLGFGAGTDFDRKIVVKTNAPRLLREAFEKPSWRGDGIVLSGNTDCYQPLEASYELTRQCLDVCLAFQNPVSIITKSRLVARDAGLLAELSRRARAHVFLSIPFARDEDGRKIEPWASKTSLRFGAMRALADAGVPVGIAIAPVIPGLNDPDIAELLERAREAGAEAAFMQPLRLSAEVLPVFEERLAEAYPLRAQKVRNAIQEMRGGKMNESAFGARFSGLGPRWAMIERVFEAHCARLGLNRERITREAPTTFQRPKRQLSLFDDGSQNR</sequence>
<dbReference type="Pfam" id="PF04055">
    <property type="entry name" value="Radical_SAM"/>
    <property type="match status" value="1"/>
</dbReference>
<dbReference type="InterPro" id="IPR006638">
    <property type="entry name" value="Elp3/MiaA/NifB-like_rSAM"/>
</dbReference>
<feature type="domain" description="Elp3/MiaA/NifB-like radical SAM core" evidence="4">
    <location>
        <begin position="49"/>
        <end position="265"/>
    </location>
</feature>
<dbReference type="EMBL" id="SSMQ01000027">
    <property type="protein sequence ID" value="TKD03845.1"/>
    <property type="molecule type" value="Genomic_DNA"/>
</dbReference>
<dbReference type="OrthoDB" id="9785699at2"/>
<comment type="caution">
    <text evidence="5">The sequence shown here is derived from an EMBL/GenBank/DDBJ whole genome shotgun (WGS) entry which is preliminary data.</text>
</comment>
<proteinExistence type="predicted"/>
<name>A0A4U1J8H2_9BACT</name>
<keyword evidence="1" id="KW-0479">Metal-binding</keyword>
<dbReference type="GO" id="GO:0003824">
    <property type="term" value="F:catalytic activity"/>
    <property type="evidence" value="ECO:0007669"/>
    <property type="project" value="InterPro"/>
</dbReference>
<evidence type="ECO:0000313" key="5">
    <source>
        <dbReference type="EMBL" id="TKD03845.1"/>
    </source>
</evidence>
<dbReference type="SUPFAM" id="SSF102114">
    <property type="entry name" value="Radical SAM enzymes"/>
    <property type="match status" value="1"/>
</dbReference>
<keyword evidence="3" id="KW-0411">Iron-sulfur</keyword>
<evidence type="ECO:0000259" key="4">
    <source>
        <dbReference type="SMART" id="SM00729"/>
    </source>
</evidence>
<keyword evidence="6" id="KW-1185">Reference proteome</keyword>
<dbReference type="AlphaFoldDB" id="A0A4U1J8H2"/>
<dbReference type="InterPro" id="IPR040086">
    <property type="entry name" value="MJ0683-like"/>
</dbReference>
<reference evidence="5 6" key="1">
    <citation type="submission" date="2019-04" db="EMBL/GenBank/DDBJ databases">
        <authorList>
            <person name="Li Y."/>
            <person name="Wang J."/>
        </authorList>
    </citation>
    <scope>NUCLEOTIDE SEQUENCE [LARGE SCALE GENOMIC DNA]</scope>
    <source>
        <strain evidence="5 6">DSM 14668</strain>
    </source>
</reference>
<dbReference type="InterPro" id="IPR058240">
    <property type="entry name" value="rSAM_sf"/>
</dbReference>
<dbReference type="Proteomes" id="UP000309215">
    <property type="component" value="Unassembled WGS sequence"/>
</dbReference>
<dbReference type="GO" id="GO:0046872">
    <property type="term" value="F:metal ion binding"/>
    <property type="evidence" value="ECO:0007669"/>
    <property type="project" value="UniProtKB-KW"/>
</dbReference>
<evidence type="ECO:0000256" key="2">
    <source>
        <dbReference type="ARBA" id="ARBA00023004"/>
    </source>
</evidence>
<dbReference type="PANTHER" id="PTHR43432:SF3">
    <property type="entry name" value="SLR0285 PROTEIN"/>
    <property type="match status" value="1"/>
</dbReference>